<dbReference type="SUPFAM" id="SSF89392">
    <property type="entry name" value="Prokaryotic lipoproteins and lipoprotein localization factors"/>
    <property type="match status" value="1"/>
</dbReference>
<keyword evidence="4" id="KW-1185">Reference proteome</keyword>
<comment type="caution">
    <text evidence="3">The sequence shown here is derived from an EMBL/GenBank/DDBJ whole genome shotgun (WGS) entry which is preliminary data.</text>
</comment>
<dbReference type="EMBL" id="JBHTLQ010000025">
    <property type="protein sequence ID" value="MFD1191297.1"/>
    <property type="molecule type" value="Genomic_DNA"/>
</dbReference>
<reference evidence="4" key="1">
    <citation type="journal article" date="2019" name="Int. J. Syst. Evol. Microbiol.">
        <title>The Global Catalogue of Microorganisms (GCM) 10K type strain sequencing project: providing services to taxonomists for standard genome sequencing and annotation.</title>
        <authorList>
            <consortium name="The Broad Institute Genomics Platform"/>
            <consortium name="The Broad Institute Genome Sequencing Center for Infectious Disease"/>
            <person name="Wu L."/>
            <person name="Ma J."/>
        </authorList>
    </citation>
    <scope>NUCLEOTIDE SEQUENCE [LARGE SCALE GENOMIC DNA]</scope>
    <source>
        <strain evidence="4">CCUG 55074</strain>
    </source>
</reference>
<feature type="chain" id="PRO_5046479531" evidence="2">
    <location>
        <begin position="28"/>
        <end position="219"/>
    </location>
</feature>
<organism evidence="3 4">
    <name type="scientific">Phenylobacterium conjunctum</name>
    <dbReference type="NCBI Taxonomy" id="1298959"/>
    <lineage>
        <taxon>Bacteria</taxon>
        <taxon>Pseudomonadati</taxon>
        <taxon>Pseudomonadota</taxon>
        <taxon>Alphaproteobacteria</taxon>
        <taxon>Caulobacterales</taxon>
        <taxon>Caulobacteraceae</taxon>
        <taxon>Phenylobacterium</taxon>
    </lineage>
</organism>
<gene>
    <name evidence="3" type="ORF">ACFQ27_11960</name>
</gene>
<keyword evidence="3" id="KW-0449">Lipoprotein</keyword>
<dbReference type="Pfam" id="PF03548">
    <property type="entry name" value="LolA"/>
    <property type="match status" value="1"/>
</dbReference>
<dbReference type="RefSeq" id="WP_374343939.1">
    <property type="nucleotide sequence ID" value="NZ_JBHTLQ010000025.1"/>
</dbReference>
<evidence type="ECO:0000256" key="2">
    <source>
        <dbReference type="SAM" id="SignalP"/>
    </source>
</evidence>
<dbReference type="Proteomes" id="UP001597216">
    <property type="component" value="Unassembled WGS sequence"/>
</dbReference>
<keyword evidence="1 2" id="KW-0732">Signal</keyword>
<evidence type="ECO:0000313" key="4">
    <source>
        <dbReference type="Proteomes" id="UP001597216"/>
    </source>
</evidence>
<feature type="signal peptide" evidence="2">
    <location>
        <begin position="1"/>
        <end position="27"/>
    </location>
</feature>
<protein>
    <submittedName>
        <fullName evidence="3">Outer membrane lipoprotein carrier protein LolA</fullName>
    </submittedName>
</protein>
<dbReference type="PANTHER" id="PTHR35869">
    <property type="entry name" value="OUTER-MEMBRANE LIPOPROTEIN CARRIER PROTEIN"/>
    <property type="match status" value="1"/>
</dbReference>
<accession>A0ABW3T3I1</accession>
<dbReference type="Gene3D" id="2.50.20.10">
    <property type="entry name" value="Lipoprotein localisation LolA/LolB/LppX"/>
    <property type="match status" value="1"/>
</dbReference>
<evidence type="ECO:0000256" key="1">
    <source>
        <dbReference type="ARBA" id="ARBA00022729"/>
    </source>
</evidence>
<dbReference type="InterPro" id="IPR004564">
    <property type="entry name" value="OM_lipoprot_carrier_LolA-like"/>
</dbReference>
<name>A0ABW3T3I1_9CAUL</name>
<evidence type="ECO:0000313" key="3">
    <source>
        <dbReference type="EMBL" id="MFD1191297.1"/>
    </source>
</evidence>
<dbReference type="CDD" id="cd16325">
    <property type="entry name" value="LolA"/>
    <property type="match status" value="1"/>
</dbReference>
<dbReference type="PANTHER" id="PTHR35869:SF1">
    <property type="entry name" value="OUTER-MEMBRANE LIPOPROTEIN CARRIER PROTEIN"/>
    <property type="match status" value="1"/>
</dbReference>
<sequence>MRPTRRSIALGLAALPVTGSVAGPALAARPAIAPLSAEDRALVDKAAAYLQDLTEAKGRFVQTDARGTMTQGAIYLKRPGKARFAYEPPSGLLVVADGANVSIADSRLKTFDRYPLMATPLSIFLARQIRLDKGVVVSRVSRLADGFSITARDGKREAEGEITLTFSNDPVALIGWAVTDAQGFSTRIRLASLEKTSGLASSLFVLNDPRPKNPGRAKM</sequence>
<proteinExistence type="predicted"/>
<dbReference type="InterPro" id="IPR029046">
    <property type="entry name" value="LolA/LolB/LppX"/>
</dbReference>